<gene>
    <name evidence="2" type="ORF">RF55_16878</name>
</gene>
<evidence type="ECO:0000313" key="2">
    <source>
        <dbReference type="EMBL" id="KMQ84925.1"/>
    </source>
</evidence>
<dbReference type="PaxDb" id="67767-A0A0J7MWU9"/>
<name>A0A0J7MWU9_LASNI</name>
<protein>
    <submittedName>
        <fullName evidence="2">Eukaryotic translation initiation factor 2 subunit 2-like protein</fullName>
    </submittedName>
</protein>
<evidence type="ECO:0000313" key="3">
    <source>
        <dbReference type="Proteomes" id="UP000036403"/>
    </source>
</evidence>
<dbReference type="STRING" id="67767.A0A0J7MWU9"/>
<organism evidence="2 3">
    <name type="scientific">Lasius niger</name>
    <name type="common">Black garden ant</name>
    <dbReference type="NCBI Taxonomy" id="67767"/>
    <lineage>
        <taxon>Eukaryota</taxon>
        <taxon>Metazoa</taxon>
        <taxon>Ecdysozoa</taxon>
        <taxon>Arthropoda</taxon>
        <taxon>Hexapoda</taxon>
        <taxon>Insecta</taxon>
        <taxon>Pterygota</taxon>
        <taxon>Neoptera</taxon>
        <taxon>Endopterygota</taxon>
        <taxon>Hymenoptera</taxon>
        <taxon>Apocrita</taxon>
        <taxon>Aculeata</taxon>
        <taxon>Formicoidea</taxon>
        <taxon>Formicidae</taxon>
        <taxon>Formicinae</taxon>
        <taxon>Lasius</taxon>
        <taxon>Lasius</taxon>
    </lineage>
</organism>
<keyword evidence="3" id="KW-1185">Reference proteome</keyword>
<reference evidence="2 3" key="1">
    <citation type="submission" date="2015-04" db="EMBL/GenBank/DDBJ databases">
        <title>Lasius niger genome sequencing.</title>
        <authorList>
            <person name="Konorov E.A."/>
            <person name="Nikitin M.A."/>
            <person name="Kirill M.V."/>
            <person name="Chang P."/>
        </authorList>
    </citation>
    <scope>NUCLEOTIDE SEQUENCE [LARGE SCALE GENOMIC DNA]</scope>
    <source>
        <tissue evidence="2">Whole</tissue>
    </source>
</reference>
<accession>A0A0J7MWU9</accession>
<dbReference type="GO" id="GO:0003743">
    <property type="term" value="F:translation initiation factor activity"/>
    <property type="evidence" value="ECO:0007669"/>
    <property type="project" value="UniProtKB-KW"/>
</dbReference>
<dbReference type="AlphaFoldDB" id="A0A0J7MWU9"/>
<dbReference type="OrthoDB" id="10255414at2759"/>
<dbReference type="Proteomes" id="UP000036403">
    <property type="component" value="Unassembled WGS sequence"/>
</dbReference>
<keyword evidence="2" id="KW-0648">Protein biosynthesis</keyword>
<keyword evidence="2" id="KW-0396">Initiation factor</keyword>
<dbReference type="EMBL" id="LBMM01015115">
    <property type="protein sequence ID" value="KMQ84925.1"/>
    <property type="molecule type" value="Genomic_DNA"/>
</dbReference>
<proteinExistence type="predicted"/>
<sequence length="144" mass="16620">MTEEDSVFDPTLKKKKKKKKTTFDIDAAFNEGGSSGDATESTVDKENQEPEPTVIEDDEALDLENFGKKKKKKKKAFNLDELEAALPDTKKEEPIEQQVEEIIMDDDFDLDMDFSKTKKKKKKKKDLDELVAEEERKEIEDKEN</sequence>
<feature type="region of interest" description="Disordered" evidence="1">
    <location>
        <begin position="26"/>
        <end position="58"/>
    </location>
</feature>
<feature type="non-terminal residue" evidence="2">
    <location>
        <position position="144"/>
    </location>
</feature>
<feature type="region of interest" description="Disordered" evidence="1">
    <location>
        <begin position="1"/>
        <end position="20"/>
    </location>
</feature>
<evidence type="ECO:0000256" key="1">
    <source>
        <dbReference type="SAM" id="MobiDB-lite"/>
    </source>
</evidence>
<comment type="caution">
    <text evidence="2">The sequence shown here is derived from an EMBL/GenBank/DDBJ whole genome shotgun (WGS) entry which is preliminary data.</text>
</comment>